<dbReference type="CDD" id="cd00130">
    <property type="entry name" value="PAS"/>
    <property type="match status" value="1"/>
</dbReference>
<dbReference type="Pfam" id="PF13426">
    <property type="entry name" value="PAS_9"/>
    <property type="match status" value="1"/>
</dbReference>
<feature type="domain" description="PAS" evidence="1">
    <location>
        <begin position="32"/>
        <end position="104"/>
    </location>
</feature>
<evidence type="ECO:0000313" key="2">
    <source>
        <dbReference type="EMBL" id="PTB87842.1"/>
    </source>
</evidence>
<comment type="caution">
    <text evidence="2">The sequence shown here is derived from an EMBL/GenBank/DDBJ whole genome shotgun (WGS) entry which is preliminary data.</text>
</comment>
<gene>
    <name evidence="2" type="ORF">C9927_04955</name>
</gene>
<dbReference type="SUPFAM" id="SSF55785">
    <property type="entry name" value="PYP-like sensor domain (PAS domain)"/>
    <property type="match status" value="1"/>
</dbReference>
<dbReference type="NCBIfam" id="TIGR00229">
    <property type="entry name" value="sensory_box"/>
    <property type="match status" value="1"/>
</dbReference>
<dbReference type="AlphaFoldDB" id="A0A2T4D239"/>
<dbReference type="EMBL" id="PYVF01000152">
    <property type="protein sequence ID" value="PTB87842.1"/>
    <property type="molecule type" value="Genomic_DNA"/>
</dbReference>
<accession>A0A2T4D239</accession>
<dbReference type="InterPro" id="IPR035965">
    <property type="entry name" value="PAS-like_dom_sf"/>
</dbReference>
<evidence type="ECO:0000259" key="1">
    <source>
        <dbReference type="PROSITE" id="PS50112"/>
    </source>
</evidence>
<organism evidence="2 3">
    <name type="scientific">Pseudidiomarina aestuarii</name>
    <dbReference type="NCBI Taxonomy" id="624146"/>
    <lineage>
        <taxon>Bacteria</taxon>
        <taxon>Pseudomonadati</taxon>
        <taxon>Pseudomonadota</taxon>
        <taxon>Gammaproteobacteria</taxon>
        <taxon>Alteromonadales</taxon>
        <taxon>Idiomarinaceae</taxon>
        <taxon>Pseudidiomarina</taxon>
    </lineage>
</organism>
<evidence type="ECO:0000313" key="3">
    <source>
        <dbReference type="Proteomes" id="UP000242087"/>
    </source>
</evidence>
<dbReference type="InterPro" id="IPR000014">
    <property type="entry name" value="PAS"/>
</dbReference>
<proteinExistence type="predicted"/>
<feature type="non-terminal residue" evidence="2">
    <location>
        <position position="104"/>
    </location>
</feature>
<protein>
    <submittedName>
        <fullName evidence="2">GGDEF domain-containing protein</fullName>
    </submittedName>
</protein>
<dbReference type="SMART" id="SM00091">
    <property type="entry name" value="PAS"/>
    <property type="match status" value="1"/>
</dbReference>
<sequence length="104" mass="11791">MLDRGKIVARDEHQLPIRMTGTLKDITPLVAAEERLKMLATSITNISDGVCIYDSQFKLIETNQSFTKITGYSRADMLNKPLHLSLYNPEYLAQIKRVVQQHGS</sequence>
<name>A0A2T4D239_9GAMM</name>
<dbReference type="PROSITE" id="PS50112">
    <property type="entry name" value="PAS"/>
    <property type="match status" value="1"/>
</dbReference>
<reference evidence="2 3" key="1">
    <citation type="submission" date="2018-03" db="EMBL/GenBank/DDBJ databases">
        <title>Cross-interface Injection: A General Nanoliter Liquid Handling Method Applied to Single Cells Genome Amplification Automated Nanoliter Liquid Handling Applied to Single Cell Multiple Displacement Amplification.</title>
        <authorList>
            <person name="Yun J."/>
            <person name="Xu P."/>
            <person name="Xu J."/>
            <person name="Dai X."/>
            <person name="Wang Y."/>
            <person name="Zheng X."/>
            <person name="Cao C."/>
            <person name="Yi Q."/>
            <person name="Zhu Y."/>
            <person name="Wang L."/>
            <person name="Dong Z."/>
            <person name="Huang Y."/>
            <person name="Huang L."/>
            <person name="Du W."/>
        </authorList>
    </citation>
    <scope>NUCLEOTIDE SEQUENCE [LARGE SCALE GENOMIC DNA]</scope>
    <source>
        <strain evidence="2 3">A12-4</strain>
    </source>
</reference>
<dbReference type="Gene3D" id="3.30.450.20">
    <property type="entry name" value="PAS domain"/>
    <property type="match status" value="1"/>
</dbReference>
<dbReference type="Proteomes" id="UP000242087">
    <property type="component" value="Unassembled WGS sequence"/>
</dbReference>